<evidence type="ECO:0000313" key="1">
    <source>
        <dbReference type="EMBL" id="KAK9737410.1"/>
    </source>
</evidence>
<dbReference type="EMBL" id="JASPKY010000100">
    <property type="protein sequence ID" value="KAK9737410.1"/>
    <property type="molecule type" value="Genomic_DNA"/>
</dbReference>
<reference evidence="1 2" key="1">
    <citation type="journal article" date="2024" name="BMC Genomics">
        <title>De novo assembly and annotation of Popillia japonica's genome with initial clues to its potential as an invasive pest.</title>
        <authorList>
            <person name="Cucini C."/>
            <person name="Boschi S."/>
            <person name="Funari R."/>
            <person name="Cardaioli E."/>
            <person name="Iannotti N."/>
            <person name="Marturano G."/>
            <person name="Paoli F."/>
            <person name="Bruttini M."/>
            <person name="Carapelli A."/>
            <person name="Frati F."/>
            <person name="Nardi F."/>
        </authorList>
    </citation>
    <scope>NUCLEOTIDE SEQUENCE [LARGE SCALE GENOMIC DNA]</scope>
    <source>
        <strain evidence="1">DMR45628</strain>
    </source>
</reference>
<gene>
    <name evidence="1" type="ORF">QE152_g10752</name>
</gene>
<comment type="caution">
    <text evidence="1">The sequence shown here is derived from an EMBL/GenBank/DDBJ whole genome shotgun (WGS) entry which is preliminary data.</text>
</comment>
<protein>
    <submittedName>
        <fullName evidence="1">Uncharacterized protein</fullName>
    </submittedName>
</protein>
<sequence length="73" mass="8493">MLWKFKVRGKLHSKRIMKVDLTLKHLSWRLVGGDQLVMSTLEGVVTLRRRSPRIQRSSLLPLPRIPRSSAFTL</sequence>
<name>A0AAW1LU05_POPJA</name>
<keyword evidence="2" id="KW-1185">Reference proteome</keyword>
<proteinExistence type="predicted"/>
<evidence type="ECO:0000313" key="2">
    <source>
        <dbReference type="Proteomes" id="UP001458880"/>
    </source>
</evidence>
<organism evidence="1 2">
    <name type="scientific">Popillia japonica</name>
    <name type="common">Japanese beetle</name>
    <dbReference type="NCBI Taxonomy" id="7064"/>
    <lineage>
        <taxon>Eukaryota</taxon>
        <taxon>Metazoa</taxon>
        <taxon>Ecdysozoa</taxon>
        <taxon>Arthropoda</taxon>
        <taxon>Hexapoda</taxon>
        <taxon>Insecta</taxon>
        <taxon>Pterygota</taxon>
        <taxon>Neoptera</taxon>
        <taxon>Endopterygota</taxon>
        <taxon>Coleoptera</taxon>
        <taxon>Polyphaga</taxon>
        <taxon>Scarabaeiformia</taxon>
        <taxon>Scarabaeidae</taxon>
        <taxon>Rutelinae</taxon>
        <taxon>Popillia</taxon>
    </lineage>
</organism>
<dbReference type="AlphaFoldDB" id="A0AAW1LU05"/>
<dbReference type="Proteomes" id="UP001458880">
    <property type="component" value="Unassembled WGS sequence"/>
</dbReference>
<accession>A0AAW1LU05</accession>